<protein>
    <submittedName>
        <fullName evidence="9">RagB/SusD family nutrient uptake outer membrane protein</fullName>
    </submittedName>
</protein>
<keyword evidence="3 6" id="KW-0732">Signal</keyword>
<proteinExistence type="inferred from homology"/>
<dbReference type="OrthoDB" id="5694214at2"/>
<feature type="signal peptide" evidence="6">
    <location>
        <begin position="1"/>
        <end position="27"/>
    </location>
</feature>
<feature type="domain" description="SusD-like N-terminal" evidence="8">
    <location>
        <begin position="78"/>
        <end position="222"/>
    </location>
</feature>
<organism evidence="9 10">
    <name type="scientific">Pseudochryseolinea flava</name>
    <dbReference type="NCBI Taxonomy" id="2059302"/>
    <lineage>
        <taxon>Bacteria</taxon>
        <taxon>Pseudomonadati</taxon>
        <taxon>Bacteroidota</taxon>
        <taxon>Cytophagia</taxon>
        <taxon>Cytophagales</taxon>
        <taxon>Fulvivirgaceae</taxon>
        <taxon>Pseudochryseolinea</taxon>
    </lineage>
</organism>
<evidence type="ECO:0000256" key="3">
    <source>
        <dbReference type="ARBA" id="ARBA00022729"/>
    </source>
</evidence>
<evidence type="ECO:0000256" key="5">
    <source>
        <dbReference type="ARBA" id="ARBA00023237"/>
    </source>
</evidence>
<dbReference type="AlphaFoldDB" id="A0A364Y2Q7"/>
<comment type="caution">
    <text evidence="9">The sequence shown here is derived from an EMBL/GenBank/DDBJ whole genome shotgun (WGS) entry which is preliminary data.</text>
</comment>
<evidence type="ECO:0000313" key="10">
    <source>
        <dbReference type="Proteomes" id="UP000251889"/>
    </source>
</evidence>
<keyword evidence="10" id="KW-1185">Reference proteome</keyword>
<dbReference type="EMBL" id="QMFY01000008">
    <property type="protein sequence ID" value="RAW00056.1"/>
    <property type="molecule type" value="Genomic_DNA"/>
</dbReference>
<comment type="subcellular location">
    <subcellularLocation>
        <location evidence="1">Cell outer membrane</location>
    </subcellularLocation>
</comment>
<evidence type="ECO:0000256" key="1">
    <source>
        <dbReference type="ARBA" id="ARBA00004442"/>
    </source>
</evidence>
<sequence length="548" mass="62276">MRTMNIKINTIKVSALFLGLAALWSCSSDFIERPPEDRYVDANFFKTDDQVLASTAPLYARTWFGYTDKASFPIGDGRAGNYRGGWQNYVRNVTEATEPELRATWSAFFNTVAHCNAVVRNIEAYAGPEVTEGIRNHGLAEARFMRAMAYMYLVRLWGPVPIIEDNTKSLTSTNIRTNTIASVYQFIVRDFEFAAANLPPTPLQTGRITSWSAKGMLAKTYLFMASYHSSGGNRDQDYLDLAKDYAEDVCKNSGLALLEDYWQLFRSQNDNNEEALVSLQWVWNSSYGGGNPLPSQFAYSSDITGFDDGWGGWQGATSDLVKYYIANQRDSIRRKATLFFDNDYYNYMHMRKFDDNGNATFVPLQFEAIQNRSQAPIKKYMPGPPIDNDGKGARQSTDNNTYLLRLADVYLDYVEAILGNNGSTTDADALLYFNAIRERAGMPEVNSITEASLLQEKRIEFAMEHHYWYELLKWYYRDPEAMKAYVGDQDRGDPQVSYVPNTNPKQWTATYPNVEKYPLTDQKLYLPLPAADAAAMPSLTMDPIDYEF</sequence>
<gene>
    <name evidence="9" type="ORF">DQQ10_16005</name>
</gene>
<dbReference type="Proteomes" id="UP000251889">
    <property type="component" value="Unassembled WGS sequence"/>
</dbReference>
<evidence type="ECO:0000256" key="6">
    <source>
        <dbReference type="SAM" id="SignalP"/>
    </source>
</evidence>
<comment type="similarity">
    <text evidence="2">Belongs to the SusD family.</text>
</comment>
<dbReference type="SUPFAM" id="SSF48452">
    <property type="entry name" value="TPR-like"/>
    <property type="match status" value="1"/>
</dbReference>
<accession>A0A364Y2Q7</accession>
<dbReference type="Pfam" id="PF07980">
    <property type="entry name" value="SusD_RagB"/>
    <property type="match status" value="1"/>
</dbReference>
<evidence type="ECO:0000259" key="7">
    <source>
        <dbReference type="Pfam" id="PF07980"/>
    </source>
</evidence>
<dbReference type="GO" id="GO:0009279">
    <property type="term" value="C:cell outer membrane"/>
    <property type="evidence" value="ECO:0007669"/>
    <property type="project" value="UniProtKB-SubCell"/>
</dbReference>
<dbReference type="Gene3D" id="1.25.40.390">
    <property type="match status" value="1"/>
</dbReference>
<dbReference type="InterPro" id="IPR033985">
    <property type="entry name" value="SusD-like_N"/>
</dbReference>
<feature type="domain" description="RagB/SusD" evidence="7">
    <location>
        <begin position="325"/>
        <end position="540"/>
    </location>
</feature>
<name>A0A364Y2Q7_9BACT</name>
<evidence type="ECO:0000256" key="4">
    <source>
        <dbReference type="ARBA" id="ARBA00023136"/>
    </source>
</evidence>
<evidence type="ECO:0000256" key="2">
    <source>
        <dbReference type="ARBA" id="ARBA00006275"/>
    </source>
</evidence>
<keyword evidence="4" id="KW-0472">Membrane</keyword>
<dbReference type="InterPro" id="IPR012944">
    <property type="entry name" value="SusD_RagB_dom"/>
</dbReference>
<dbReference type="InterPro" id="IPR011990">
    <property type="entry name" value="TPR-like_helical_dom_sf"/>
</dbReference>
<reference evidence="9 10" key="1">
    <citation type="submission" date="2018-06" db="EMBL/GenBank/DDBJ databases">
        <title>Chryseolinea flavus sp. nov., a member of the phylum Bacteroidetes isolated from soil.</title>
        <authorList>
            <person name="Li Y."/>
            <person name="Wang J."/>
        </authorList>
    </citation>
    <scope>NUCLEOTIDE SEQUENCE [LARGE SCALE GENOMIC DNA]</scope>
    <source>
        <strain evidence="9 10">SDU1-6</strain>
    </source>
</reference>
<keyword evidence="5" id="KW-0998">Cell outer membrane</keyword>
<dbReference type="Pfam" id="PF14322">
    <property type="entry name" value="SusD-like_3"/>
    <property type="match status" value="1"/>
</dbReference>
<feature type="chain" id="PRO_5016734786" evidence="6">
    <location>
        <begin position="28"/>
        <end position="548"/>
    </location>
</feature>
<evidence type="ECO:0000259" key="8">
    <source>
        <dbReference type="Pfam" id="PF14322"/>
    </source>
</evidence>
<evidence type="ECO:0000313" key="9">
    <source>
        <dbReference type="EMBL" id="RAW00056.1"/>
    </source>
</evidence>